<accession>A0A8T4L3I4</accession>
<proteinExistence type="predicted"/>
<evidence type="ECO:0000313" key="1">
    <source>
        <dbReference type="EMBL" id="MBS3061888.1"/>
    </source>
</evidence>
<dbReference type="AlphaFoldDB" id="A0A8T4L3I4"/>
<sequence>MIRKTVNRIKRLVGVVRRASARERVLSNRKKQSDEMERQLKRSEQSLARVRQFPSSARIVDALIELDALYRFAVQRKRLAQSKKNVSRQREAQEIMDLAISRQEILKKIFKRLAKP</sequence>
<reference evidence="1" key="2">
    <citation type="submission" date="2021-05" db="EMBL/GenBank/DDBJ databases">
        <title>Protein family content uncovers lineage relationships and bacterial pathway maintenance mechanisms in DPANN archaea.</title>
        <authorList>
            <person name="Castelle C.J."/>
            <person name="Meheust R."/>
            <person name="Jaffe A.L."/>
            <person name="Seitz K."/>
            <person name="Gong X."/>
            <person name="Baker B.J."/>
            <person name="Banfield J.F."/>
        </authorList>
    </citation>
    <scope>NUCLEOTIDE SEQUENCE</scope>
    <source>
        <strain evidence="1">RIFCSPLOWO2_01_FULL_AR10_48_17</strain>
    </source>
</reference>
<protein>
    <submittedName>
        <fullName evidence="1">Uncharacterized protein</fullName>
    </submittedName>
</protein>
<dbReference type="Proteomes" id="UP000675968">
    <property type="component" value="Unassembled WGS sequence"/>
</dbReference>
<evidence type="ECO:0000313" key="2">
    <source>
        <dbReference type="Proteomes" id="UP000675968"/>
    </source>
</evidence>
<comment type="caution">
    <text evidence="1">The sequence shown here is derived from an EMBL/GenBank/DDBJ whole genome shotgun (WGS) entry which is preliminary data.</text>
</comment>
<organism evidence="1 2">
    <name type="scientific">Candidatus Iainarchaeum sp</name>
    <dbReference type="NCBI Taxonomy" id="3101447"/>
    <lineage>
        <taxon>Archaea</taxon>
        <taxon>Candidatus Iainarchaeota</taxon>
        <taxon>Candidatus Iainarchaeia</taxon>
        <taxon>Candidatus Iainarchaeales</taxon>
        <taxon>Candidatus Iainarchaeaceae</taxon>
        <taxon>Candidatus Iainarchaeum</taxon>
    </lineage>
</organism>
<gene>
    <name evidence="1" type="ORF">J4215_04885</name>
</gene>
<name>A0A8T4L3I4_9ARCH</name>
<dbReference type="EMBL" id="JAGVWC010000011">
    <property type="protein sequence ID" value="MBS3061888.1"/>
    <property type="molecule type" value="Genomic_DNA"/>
</dbReference>
<reference evidence="1" key="1">
    <citation type="submission" date="2021-03" db="EMBL/GenBank/DDBJ databases">
        <authorList>
            <person name="Jaffe A."/>
        </authorList>
    </citation>
    <scope>NUCLEOTIDE SEQUENCE</scope>
    <source>
        <strain evidence="1">RIFCSPLOWO2_01_FULL_AR10_48_17</strain>
    </source>
</reference>